<sequence length="284" mass="31704">MVYLIIASIIWSFTFGLVKYNLANLDANFIAFLRSLFALPIPLFFLKTSNLNKRHILTFIALGAIQYGAMYLSWTKSFFYINAHLVGLFTAMTPLYITLINALYQKHLSWLNVLTSTASFLAISIIYYNDFNTVPGLLKGFILVQIADISFAFGQLTYKDFKSKLPGLQDQEVFALMIFGAIIVTSIATTSSNGWNFLAQISIKQFSIILYLGLVSTGLCLFLWNKGACIVNTGTLAIMNNLKIPLGVLVSIFIFQEKADLIKIIASLMIILVCVFVHEKAPKS</sequence>
<evidence type="ECO:0000256" key="1">
    <source>
        <dbReference type="ARBA" id="ARBA00004028"/>
    </source>
</evidence>
<evidence type="ECO:0000313" key="11">
    <source>
        <dbReference type="EMBL" id="AVP87479.1"/>
    </source>
</evidence>
<evidence type="ECO:0000256" key="9">
    <source>
        <dbReference type="SAM" id="Phobius"/>
    </source>
</evidence>
<feature type="transmembrane region" description="Helical" evidence="9">
    <location>
        <begin position="55"/>
        <end position="74"/>
    </location>
</feature>
<feature type="domain" description="EamA" evidence="10">
    <location>
        <begin position="2"/>
        <end position="127"/>
    </location>
</feature>
<evidence type="ECO:0000313" key="12">
    <source>
        <dbReference type="Proteomes" id="UP000241762"/>
    </source>
</evidence>
<dbReference type="Proteomes" id="UP000241762">
    <property type="component" value="Chromosome"/>
</dbReference>
<feature type="transmembrane region" description="Helical" evidence="9">
    <location>
        <begin position="29"/>
        <end position="46"/>
    </location>
</feature>
<evidence type="ECO:0000256" key="3">
    <source>
        <dbReference type="ARBA" id="ARBA00019341"/>
    </source>
</evidence>
<evidence type="ECO:0000256" key="2">
    <source>
        <dbReference type="ARBA" id="ARBA00004651"/>
    </source>
</evidence>
<dbReference type="PANTHER" id="PTHR42920">
    <property type="entry name" value="OS03G0707200 PROTEIN-RELATED"/>
    <property type="match status" value="1"/>
</dbReference>
<keyword evidence="7 9" id="KW-1133">Transmembrane helix</keyword>
<organism evidence="11 12">
    <name type="scientific">Candidatus Phycorickettsia trachydisci</name>
    <dbReference type="NCBI Taxonomy" id="2115978"/>
    <lineage>
        <taxon>Bacteria</taxon>
        <taxon>Pseudomonadati</taxon>
        <taxon>Pseudomonadota</taxon>
        <taxon>Alphaproteobacteria</taxon>
        <taxon>Rickettsiales</taxon>
        <taxon>Rickettsiaceae</taxon>
        <taxon>Candidatus Phycorickettsia</taxon>
    </lineage>
</organism>
<dbReference type="GO" id="GO:0005886">
    <property type="term" value="C:plasma membrane"/>
    <property type="evidence" value="ECO:0007669"/>
    <property type="project" value="UniProtKB-SubCell"/>
</dbReference>
<dbReference type="InterPro" id="IPR051258">
    <property type="entry name" value="Diverse_Substrate_Transporter"/>
</dbReference>
<feature type="transmembrane region" description="Helical" evidence="9">
    <location>
        <begin position="110"/>
        <end position="128"/>
    </location>
</feature>
<dbReference type="OrthoDB" id="1412048at2"/>
<comment type="function">
    <text evidence="1">Transports S-adenosylmethionine.</text>
</comment>
<gene>
    <name evidence="11" type="ORF">phytr_5340</name>
</gene>
<evidence type="ECO:0000256" key="8">
    <source>
        <dbReference type="ARBA" id="ARBA00023136"/>
    </source>
</evidence>
<dbReference type="PANTHER" id="PTHR42920:SF11">
    <property type="entry name" value="INNER MEMBRANE PROTEIN YTFF"/>
    <property type="match status" value="1"/>
</dbReference>
<dbReference type="AlphaFoldDB" id="A0A2P1P877"/>
<dbReference type="KEGG" id="ptc:phytr_5340"/>
<evidence type="ECO:0000256" key="6">
    <source>
        <dbReference type="ARBA" id="ARBA00022970"/>
    </source>
</evidence>
<dbReference type="Pfam" id="PF00892">
    <property type="entry name" value="EamA"/>
    <property type="match status" value="2"/>
</dbReference>
<dbReference type="RefSeq" id="WP_106874340.1">
    <property type="nucleotide sequence ID" value="NZ_CP027845.1"/>
</dbReference>
<evidence type="ECO:0000256" key="5">
    <source>
        <dbReference type="ARBA" id="ARBA00022692"/>
    </source>
</evidence>
<feature type="transmembrane region" description="Helical" evidence="9">
    <location>
        <begin position="203"/>
        <end position="224"/>
    </location>
</feature>
<feature type="domain" description="EamA" evidence="10">
    <location>
        <begin position="139"/>
        <end position="277"/>
    </location>
</feature>
<accession>A0A2P1P877</accession>
<feature type="transmembrane region" description="Helical" evidence="9">
    <location>
        <begin position="261"/>
        <end position="278"/>
    </location>
</feature>
<dbReference type="SUPFAM" id="SSF103481">
    <property type="entry name" value="Multidrug resistance efflux transporter EmrE"/>
    <property type="match status" value="2"/>
</dbReference>
<feature type="transmembrane region" description="Helical" evidence="9">
    <location>
        <begin position="236"/>
        <end position="255"/>
    </location>
</feature>
<comment type="subcellular location">
    <subcellularLocation>
        <location evidence="2">Cell membrane</location>
        <topology evidence="2">Multi-pass membrane protein</topology>
    </subcellularLocation>
</comment>
<protein>
    <recommendedName>
        <fullName evidence="3">S-adenosylmethionine uptake transporter</fullName>
    </recommendedName>
</protein>
<keyword evidence="8 9" id="KW-0472">Membrane</keyword>
<evidence type="ECO:0000259" key="10">
    <source>
        <dbReference type="Pfam" id="PF00892"/>
    </source>
</evidence>
<keyword evidence="12" id="KW-1185">Reference proteome</keyword>
<name>A0A2P1P877_9RICK</name>
<feature type="transmembrane region" description="Helical" evidence="9">
    <location>
        <begin position="140"/>
        <end position="161"/>
    </location>
</feature>
<keyword evidence="5 9" id="KW-0812">Transmembrane</keyword>
<dbReference type="EMBL" id="CP027845">
    <property type="protein sequence ID" value="AVP87479.1"/>
    <property type="molecule type" value="Genomic_DNA"/>
</dbReference>
<keyword evidence="4" id="KW-1003">Cell membrane</keyword>
<dbReference type="InterPro" id="IPR037185">
    <property type="entry name" value="EmrE-like"/>
</dbReference>
<keyword evidence="6" id="KW-0813">Transport</keyword>
<evidence type="ECO:0000256" key="4">
    <source>
        <dbReference type="ARBA" id="ARBA00022475"/>
    </source>
</evidence>
<reference evidence="11 12" key="1">
    <citation type="submission" date="2018-03" db="EMBL/GenBank/DDBJ databases">
        <title>A gene transfer event suggests a long-term partnership between eustigmatophyte algae and a novel lineage of endosymbiotic bacteria.</title>
        <authorList>
            <person name="Yurchenko T."/>
            <person name="Sevcikova T."/>
            <person name="Pribyl P."/>
            <person name="El Karkouri K."/>
            <person name="Klimes V."/>
            <person name="Amaral R."/>
            <person name="Zbrankova V."/>
            <person name="Kim E."/>
            <person name="Raoult D."/>
            <person name="Santos L.M.A."/>
            <person name="Elias M."/>
        </authorList>
    </citation>
    <scope>NUCLEOTIDE SEQUENCE [LARGE SCALE GENOMIC DNA]</scope>
    <source>
        <strain evidence="11">CCALA 838</strain>
    </source>
</reference>
<feature type="transmembrane region" description="Helical" evidence="9">
    <location>
        <begin position="80"/>
        <end position="103"/>
    </location>
</feature>
<feature type="transmembrane region" description="Helical" evidence="9">
    <location>
        <begin position="173"/>
        <end position="191"/>
    </location>
</feature>
<proteinExistence type="predicted"/>
<evidence type="ECO:0000256" key="7">
    <source>
        <dbReference type="ARBA" id="ARBA00022989"/>
    </source>
</evidence>
<keyword evidence="6" id="KW-0029">Amino-acid transport</keyword>
<dbReference type="InterPro" id="IPR000620">
    <property type="entry name" value="EamA_dom"/>
</dbReference>